<dbReference type="NCBIfam" id="TIGR00544">
    <property type="entry name" value="lgt"/>
    <property type="match status" value="1"/>
</dbReference>
<evidence type="ECO:0000256" key="2">
    <source>
        <dbReference type="ARBA" id="ARBA00022475"/>
    </source>
</evidence>
<feature type="transmembrane region" description="Helical" evidence="7">
    <location>
        <begin position="56"/>
        <end position="76"/>
    </location>
</feature>
<dbReference type="GO" id="GO:0042158">
    <property type="term" value="P:lipoprotein biosynthetic process"/>
    <property type="evidence" value="ECO:0007669"/>
    <property type="project" value="UniProtKB-UniRule"/>
</dbReference>
<feature type="transmembrane region" description="Helical" evidence="7">
    <location>
        <begin position="96"/>
        <end position="113"/>
    </location>
</feature>
<dbReference type="Proteomes" id="UP000245790">
    <property type="component" value="Unassembled WGS sequence"/>
</dbReference>
<comment type="subcellular location">
    <subcellularLocation>
        <location evidence="7">Cell membrane</location>
        <topology evidence="7">Multi-pass membrane protein</topology>
    </subcellularLocation>
</comment>
<feature type="transmembrane region" description="Helical" evidence="7">
    <location>
        <begin position="178"/>
        <end position="197"/>
    </location>
</feature>
<evidence type="ECO:0000256" key="7">
    <source>
        <dbReference type="HAMAP-Rule" id="MF_01147"/>
    </source>
</evidence>
<dbReference type="Pfam" id="PF01790">
    <property type="entry name" value="LGT"/>
    <property type="match status" value="1"/>
</dbReference>
<keyword evidence="8" id="KW-0449">Lipoprotein</keyword>
<evidence type="ECO:0000256" key="5">
    <source>
        <dbReference type="ARBA" id="ARBA00022989"/>
    </source>
</evidence>
<comment type="pathway">
    <text evidence="7">Protein modification; lipoprotein biosynthesis (diacylglyceryl transfer).</text>
</comment>
<feature type="transmembrane region" description="Helical" evidence="7">
    <location>
        <begin position="204"/>
        <end position="224"/>
    </location>
</feature>
<keyword evidence="4 7" id="KW-0812">Transmembrane</keyword>
<keyword evidence="6 7" id="KW-0472">Membrane</keyword>
<protein>
    <recommendedName>
        <fullName evidence="7">Phosphatidylglycerol--prolipoprotein diacylglyceryl transferase</fullName>
        <ecNumber evidence="7">2.5.1.145</ecNumber>
    </recommendedName>
</protein>
<proteinExistence type="inferred from homology"/>
<dbReference type="EMBL" id="QGGU01000004">
    <property type="protein sequence ID" value="PWK53062.1"/>
    <property type="molecule type" value="Genomic_DNA"/>
</dbReference>
<dbReference type="EC" id="2.5.1.145" evidence="7"/>
<name>A0A316FXJ5_9GAMM</name>
<gene>
    <name evidence="7" type="primary">lgt</name>
    <name evidence="8" type="ORF">C8D97_104280</name>
</gene>
<sequence>MEFPQIDPVIFHIWGPIALRWYALAYLIGLVSAWWLGVRRARKPGSIWTEQEISDFVFYGFLGVVIGGRLGYVLFYQFDMFLDNPLYLLKIYEGGMSFHGGMLGVVGAFYFFCRKTNKPFWALADFIAPLAPIGLGVGRLGNFVNAELVGRTTDLQSTPWAVHFPQDPAGVYRHPSQLYEFALEGVVLFVLLFWFSAKPRPRKAVAGLFLAGYGSFRFIVEYFREPDAHLREMAEWLTMGQVLSAPMIIAGVALMVWAYKDPVLDIAESSNGKKSGKKSHKKHAKKS</sequence>
<feature type="transmembrane region" description="Helical" evidence="7">
    <location>
        <begin position="120"/>
        <end position="138"/>
    </location>
</feature>
<keyword evidence="3 7" id="KW-0808">Transferase</keyword>
<reference evidence="8 9" key="1">
    <citation type="submission" date="2018-05" db="EMBL/GenBank/DDBJ databases">
        <title>Genomic Encyclopedia of Type Strains, Phase IV (KMG-IV): sequencing the most valuable type-strain genomes for metagenomic binning, comparative biology and taxonomic classification.</title>
        <authorList>
            <person name="Goeker M."/>
        </authorList>
    </citation>
    <scope>NUCLEOTIDE SEQUENCE [LARGE SCALE GENOMIC DNA]</scope>
    <source>
        <strain evidence="8 9">DSM 25350</strain>
    </source>
</reference>
<comment type="catalytic activity">
    <reaction evidence="7">
        <text>L-cysteinyl-[prolipoprotein] + a 1,2-diacyl-sn-glycero-3-phospho-(1'-sn-glycerol) = an S-1,2-diacyl-sn-glyceryl-L-cysteinyl-[prolipoprotein] + sn-glycerol 1-phosphate + H(+)</text>
        <dbReference type="Rhea" id="RHEA:56712"/>
        <dbReference type="Rhea" id="RHEA-COMP:14679"/>
        <dbReference type="Rhea" id="RHEA-COMP:14680"/>
        <dbReference type="ChEBI" id="CHEBI:15378"/>
        <dbReference type="ChEBI" id="CHEBI:29950"/>
        <dbReference type="ChEBI" id="CHEBI:57685"/>
        <dbReference type="ChEBI" id="CHEBI:64716"/>
        <dbReference type="ChEBI" id="CHEBI:140658"/>
        <dbReference type="EC" id="2.5.1.145"/>
    </reaction>
</comment>
<feature type="transmembrane region" description="Helical" evidence="7">
    <location>
        <begin position="236"/>
        <end position="259"/>
    </location>
</feature>
<keyword evidence="9" id="KW-1185">Reference proteome</keyword>
<evidence type="ECO:0000313" key="8">
    <source>
        <dbReference type="EMBL" id="PWK53062.1"/>
    </source>
</evidence>
<comment type="similarity">
    <text evidence="1 7">Belongs to the Lgt family.</text>
</comment>
<evidence type="ECO:0000256" key="4">
    <source>
        <dbReference type="ARBA" id="ARBA00022692"/>
    </source>
</evidence>
<keyword evidence="5 7" id="KW-1133">Transmembrane helix</keyword>
<comment type="function">
    <text evidence="7">Catalyzes the transfer of the diacylglyceryl group from phosphatidylglycerol to the sulfhydryl group of the N-terminal cysteine of a prolipoprotein, the first step in the formation of mature lipoproteins.</text>
</comment>
<evidence type="ECO:0000256" key="3">
    <source>
        <dbReference type="ARBA" id="ARBA00022679"/>
    </source>
</evidence>
<evidence type="ECO:0000256" key="6">
    <source>
        <dbReference type="ARBA" id="ARBA00023136"/>
    </source>
</evidence>
<comment type="caution">
    <text evidence="8">The sequence shown here is derived from an EMBL/GenBank/DDBJ whole genome shotgun (WGS) entry which is preliminary data.</text>
</comment>
<dbReference type="OrthoDB" id="871140at2"/>
<dbReference type="AlphaFoldDB" id="A0A316FXJ5"/>
<dbReference type="HAMAP" id="MF_01147">
    <property type="entry name" value="Lgt"/>
    <property type="match status" value="1"/>
</dbReference>
<evidence type="ECO:0000256" key="1">
    <source>
        <dbReference type="ARBA" id="ARBA00007150"/>
    </source>
</evidence>
<feature type="transmembrane region" description="Helical" evidence="7">
    <location>
        <begin position="17"/>
        <end position="36"/>
    </location>
</feature>
<dbReference type="UniPathway" id="UPA00664"/>
<evidence type="ECO:0000313" key="9">
    <source>
        <dbReference type="Proteomes" id="UP000245790"/>
    </source>
</evidence>
<dbReference type="GO" id="GO:0005886">
    <property type="term" value="C:plasma membrane"/>
    <property type="evidence" value="ECO:0007669"/>
    <property type="project" value="UniProtKB-SubCell"/>
</dbReference>
<dbReference type="RefSeq" id="WP_109763034.1">
    <property type="nucleotide sequence ID" value="NZ_QGGU01000004.1"/>
</dbReference>
<dbReference type="PROSITE" id="PS01311">
    <property type="entry name" value="LGT"/>
    <property type="match status" value="1"/>
</dbReference>
<feature type="binding site" evidence="7">
    <location>
        <position position="139"/>
    </location>
    <ligand>
        <name>a 1,2-diacyl-sn-glycero-3-phospho-(1'-sn-glycerol)</name>
        <dbReference type="ChEBI" id="CHEBI:64716"/>
    </ligand>
</feature>
<accession>A0A316FXJ5</accession>
<keyword evidence="2 7" id="KW-1003">Cell membrane</keyword>
<organism evidence="8 9">
    <name type="scientific">Pleionea mediterranea</name>
    <dbReference type="NCBI Taxonomy" id="523701"/>
    <lineage>
        <taxon>Bacteria</taxon>
        <taxon>Pseudomonadati</taxon>
        <taxon>Pseudomonadota</taxon>
        <taxon>Gammaproteobacteria</taxon>
        <taxon>Oceanospirillales</taxon>
        <taxon>Pleioneaceae</taxon>
        <taxon>Pleionea</taxon>
    </lineage>
</organism>
<dbReference type="PANTHER" id="PTHR30589">
    <property type="entry name" value="PROLIPOPROTEIN DIACYLGLYCERYL TRANSFERASE"/>
    <property type="match status" value="1"/>
</dbReference>
<dbReference type="GO" id="GO:0008961">
    <property type="term" value="F:phosphatidylglycerol-prolipoprotein diacylglyceryl transferase activity"/>
    <property type="evidence" value="ECO:0007669"/>
    <property type="project" value="UniProtKB-UniRule"/>
</dbReference>
<dbReference type="PANTHER" id="PTHR30589:SF0">
    <property type="entry name" value="PHOSPHATIDYLGLYCEROL--PROLIPOPROTEIN DIACYLGLYCERYL TRANSFERASE"/>
    <property type="match status" value="1"/>
</dbReference>
<dbReference type="InterPro" id="IPR001640">
    <property type="entry name" value="Lgt"/>
</dbReference>